<evidence type="ECO:0000256" key="1">
    <source>
        <dbReference type="SAM" id="Coils"/>
    </source>
</evidence>
<feature type="compositionally biased region" description="Acidic residues" evidence="2">
    <location>
        <begin position="1785"/>
        <end position="1804"/>
    </location>
</feature>
<dbReference type="InterPro" id="IPR027417">
    <property type="entry name" value="P-loop_NTPase"/>
</dbReference>
<evidence type="ECO:0000259" key="3">
    <source>
        <dbReference type="Pfam" id="PF20720"/>
    </source>
</evidence>
<dbReference type="OrthoDB" id="6097148at2759"/>
<dbReference type="SUPFAM" id="SSF52540">
    <property type="entry name" value="P-loop containing nucleoside triphosphate hydrolases"/>
    <property type="match status" value="1"/>
</dbReference>
<evidence type="ECO:0000256" key="2">
    <source>
        <dbReference type="SAM" id="MobiDB-lite"/>
    </source>
</evidence>
<gene>
    <name evidence="4" type="ORF">MGAL_10B045330</name>
</gene>
<dbReference type="EMBL" id="UYJE01008070">
    <property type="protein sequence ID" value="VDI60811.1"/>
    <property type="molecule type" value="Genomic_DNA"/>
</dbReference>
<organism evidence="4 5">
    <name type="scientific">Mytilus galloprovincialis</name>
    <name type="common">Mediterranean mussel</name>
    <dbReference type="NCBI Taxonomy" id="29158"/>
    <lineage>
        <taxon>Eukaryota</taxon>
        <taxon>Metazoa</taxon>
        <taxon>Spiralia</taxon>
        <taxon>Lophotrochozoa</taxon>
        <taxon>Mollusca</taxon>
        <taxon>Bivalvia</taxon>
        <taxon>Autobranchia</taxon>
        <taxon>Pteriomorphia</taxon>
        <taxon>Mytilida</taxon>
        <taxon>Mytiloidea</taxon>
        <taxon>Mytilidae</taxon>
        <taxon>Mytilinae</taxon>
        <taxon>Mytilus</taxon>
    </lineage>
</organism>
<proteinExistence type="predicted"/>
<feature type="region of interest" description="Disordered" evidence="2">
    <location>
        <begin position="1780"/>
        <end position="1804"/>
    </location>
</feature>
<reference evidence="4" key="1">
    <citation type="submission" date="2018-11" db="EMBL/GenBank/DDBJ databases">
        <authorList>
            <person name="Alioto T."/>
            <person name="Alioto T."/>
        </authorList>
    </citation>
    <scope>NUCLEOTIDE SEQUENCE</scope>
</reference>
<evidence type="ECO:0000313" key="5">
    <source>
        <dbReference type="Proteomes" id="UP000596742"/>
    </source>
</evidence>
<sequence>MSLSTMRKNFYRIATLIIDHGADAMRCLLEYFIKKNNGVSFRDFVSNQQHEIYHQYNNNICCQCPKNYRLPCKTVISVWQIDTLFDKNSPKHSNHRHSSKCEYCCSTIKPNLKLDEIDITLLRYFLVTYFEQEFWLDCLNGGVLFQDFLNTNKHDIFHLVLLKTPCCLCTENPDYKPAVATGKDISKHQLGIMFSTPNPHCNHSKICVDDKNPCTVTATTGIRPSSLDIRTRITLLSKFCVMMVHTDQLVQARNTVFAHATKGELSDKYFRKLWNDIENSILYLSQITSTDLERTRSILELREKSLEETTCLEFQKLALTKWAESVIEEIRDNTQQTLESVEALIRVKLDEILAQIAKLKAEIKDLGERLSDYSDDARNMIENTRMEIRKHDADDTYVKTSAVNAATDLLRTKNLLILIGKAGIGKSSTALAIASSFHAKGIIVMKLEHKFAEDFKRYYNGKFKQLIIFDDFFGQYNVKNCSKTSKDILEVLTPHVHSGMSKFIITTRTYKIEDAADEMIKCHKLFSEGVIINLNGDFNLSTTEKENILISHAIQHKINIRKKHDVRQLSTKILDDIEFEKIIGTDPYLGFPEACRLFCSFGNFFTMGFEFFASPTEELKDELGKLKRKGNKEPDDGLKYCALASLMLDTVCKKSIEYVRTWDYVVEGCGTYVYVPMSKCTVLAQRLFDICLKCKGAIILSSIVIENSAHTLKLLNQKLTDWCSIESNVINCELSKLKKFIRPAQYKNENNRPCSHANDNWLIARLIKELPKADCQVKFVKFYIQFYGCKEFIAKFNAKLTQWLQSLKDGENCSWNVLNEFVRPTEFKIENGHIGASAKDTWIIQRVINELIKSTHGRTLHVRWYIKKYACEKFIKSFNETFSQWLKLEENFKKCSLKILFELVRPTSFTIESGKIGAYTNDNFLTQKLISELVRTRSHKFFYVKTYAKKFGSEIFVKDFNKKLTEWLQAKENMLNCDFNLLNEFVRPASFKIESGEIRAHTSDKWLIQRLFNEVQTKGVHVFSDVQSYVKKFGSDEFVIKLNKHFMEWLQSHANVMSCKVNFLFEFVRPSSFTIKNGEIGASTNDNWLTERILNVLVTSKDSKISDAGIYVQKFGNDNFVKDINKKLANWLQSEENVKNCKLDVLCKLFCPTSSKIKSGEVRAHVNDNWLSQMLLDHTIKSRSNVKYYIMKFKSNDFINNFNNKLMKWFESHENVMTCNLDVLYEFVRPSYFTIKNGEIGAITNDSWLIERIVNQLVKDEAPRFSQEQKYIKEFGNDDFIRNVNKKVTEWLQFHENVINCKLIVIIAIVRPSSFRFENREIGATTNDNWLTERLLNVFVTSNGFVISDVKNYIKKFGNDDFIIDFNKNLTEWLQSQENVINCFWEVLYFFCRPTAFRITCGEIIALVNDSWLIQRLINDLESCLVTNVKHYIDDFGSEEFIKNFNRRLTEWLQSEENIKNCGWITIEEFVRPTSSRIGNGEIGAFTNDNWLTQRLISELVNPDVKHALVLYVIDYIKRFWDNQFVDNFNIHLTIWLQSEEDVDKLKWDRLFKTIRPTSFKTETVDITVPITDSWIIQRLIYGLSKSEFEIGTVRQSIENYGSAENFIIYFNDKFRAWISENTKTCEWQLFKEVVKPLSYSNSSDEISVCVDDTQVVEYLFEELHQKPDVFAIKRYIQKYGSDEFILKFNKKLNMELNDVGVIKTWERLEHFYKDRYAPILLVCSSSHHKESKHDSRTLSNRFLNYADFNFDRDCSDDDKYDLENLNDDSEYSKYVEDVNFDSSTDSDIEGTNDDDYDDYDRRL</sequence>
<evidence type="ECO:0000313" key="4">
    <source>
        <dbReference type="EMBL" id="VDI60811.1"/>
    </source>
</evidence>
<feature type="domain" description="Novel STAND NTPase 3" evidence="3">
    <location>
        <begin position="397"/>
        <end position="552"/>
    </location>
</feature>
<dbReference type="InterPro" id="IPR049050">
    <property type="entry name" value="nSTAND3"/>
</dbReference>
<keyword evidence="5" id="KW-1185">Reference proteome</keyword>
<keyword evidence="1" id="KW-0175">Coiled coil</keyword>
<comment type="caution">
    <text evidence="4">The sequence shown here is derived from an EMBL/GenBank/DDBJ whole genome shotgun (WGS) entry which is preliminary data.</text>
</comment>
<name>A0A8B6G9I9_MYTGA</name>
<accession>A0A8B6G9I9</accession>
<feature type="coiled-coil region" evidence="1">
    <location>
        <begin position="349"/>
        <end position="383"/>
    </location>
</feature>
<dbReference type="Pfam" id="PF20720">
    <property type="entry name" value="nSTAND3"/>
    <property type="match status" value="1"/>
</dbReference>
<dbReference type="Proteomes" id="UP000596742">
    <property type="component" value="Unassembled WGS sequence"/>
</dbReference>
<protein>
    <recommendedName>
        <fullName evidence="3">Novel STAND NTPase 3 domain-containing protein</fullName>
    </recommendedName>
</protein>